<gene>
    <name evidence="2" type="ORF">A2008_06295</name>
</gene>
<name>A0A1F7WFN0_9BACT</name>
<dbReference type="Proteomes" id="UP000178735">
    <property type="component" value="Unassembled WGS sequence"/>
</dbReference>
<sequence>MKMKLLYFKNFIGRHSGFALPMVIVFLGSFFTMATIFYLFNLNQRPLVDILDRSAFADYTAFGMAEILKLKVKEFPEEFRDTMKLIEFMEKQNQKPWDDIYLAYGGSANEGPHTYFFQDFVVKKSALNTGASDAWAADALVGGNPSDAWEAHWNHMLQYLLTDASAPNAAGHDFKDNAAFKVHFKDVLAKYNVMVNLRDVRRDHIGLAQSGGATTEYIGDIITFSFESQYRDQKNHRTKRDHVVTFNHTRKFSN</sequence>
<accession>A0A1F7WFN0</accession>
<evidence type="ECO:0000313" key="3">
    <source>
        <dbReference type="Proteomes" id="UP000178735"/>
    </source>
</evidence>
<reference evidence="2 3" key="1">
    <citation type="journal article" date="2016" name="Nat. Commun.">
        <title>Thousands of microbial genomes shed light on interconnected biogeochemical processes in an aquifer system.</title>
        <authorList>
            <person name="Anantharaman K."/>
            <person name="Brown C.T."/>
            <person name="Hug L.A."/>
            <person name="Sharon I."/>
            <person name="Castelle C.J."/>
            <person name="Probst A.J."/>
            <person name="Thomas B.C."/>
            <person name="Singh A."/>
            <person name="Wilkins M.J."/>
            <person name="Karaoz U."/>
            <person name="Brodie E.L."/>
            <person name="Williams K.H."/>
            <person name="Hubbard S.S."/>
            <person name="Banfield J.F."/>
        </authorList>
    </citation>
    <scope>NUCLEOTIDE SEQUENCE [LARGE SCALE GENOMIC DNA]</scope>
</reference>
<keyword evidence="1" id="KW-1133">Transmembrane helix</keyword>
<protein>
    <submittedName>
        <fullName evidence="2">Uncharacterized protein</fullName>
    </submittedName>
</protein>
<keyword evidence="1" id="KW-0812">Transmembrane</keyword>
<proteinExistence type="predicted"/>
<feature type="transmembrane region" description="Helical" evidence="1">
    <location>
        <begin position="20"/>
        <end position="40"/>
    </location>
</feature>
<organism evidence="2 3">
    <name type="scientific">Candidatus Wallbacteria bacterium GWC2_49_35</name>
    <dbReference type="NCBI Taxonomy" id="1817813"/>
    <lineage>
        <taxon>Bacteria</taxon>
        <taxon>Candidatus Walliibacteriota</taxon>
    </lineage>
</organism>
<evidence type="ECO:0000313" key="2">
    <source>
        <dbReference type="EMBL" id="OGM01642.1"/>
    </source>
</evidence>
<dbReference type="EMBL" id="MGFH01000230">
    <property type="protein sequence ID" value="OGM01642.1"/>
    <property type="molecule type" value="Genomic_DNA"/>
</dbReference>
<comment type="caution">
    <text evidence="2">The sequence shown here is derived from an EMBL/GenBank/DDBJ whole genome shotgun (WGS) entry which is preliminary data.</text>
</comment>
<dbReference type="AlphaFoldDB" id="A0A1F7WFN0"/>
<keyword evidence="1" id="KW-0472">Membrane</keyword>
<evidence type="ECO:0000256" key="1">
    <source>
        <dbReference type="SAM" id="Phobius"/>
    </source>
</evidence>